<name>A0A0E9PUN8_ANGAN</name>
<proteinExistence type="predicted"/>
<dbReference type="AlphaFoldDB" id="A0A0E9PUN8"/>
<protein>
    <submittedName>
        <fullName evidence="1">Uncharacterized protein</fullName>
    </submittedName>
</protein>
<dbReference type="EMBL" id="GBXM01100251">
    <property type="protein sequence ID" value="JAH08326.1"/>
    <property type="molecule type" value="Transcribed_RNA"/>
</dbReference>
<reference evidence="1" key="1">
    <citation type="submission" date="2014-11" db="EMBL/GenBank/DDBJ databases">
        <authorList>
            <person name="Amaro Gonzalez C."/>
        </authorList>
    </citation>
    <scope>NUCLEOTIDE SEQUENCE</scope>
</reference>
<organism evidence="1">
    <name type="scientific">Anguilla anguilla</name>
    <name type="common">European freshwater eel</name>
    <name type="synonym">Muraena anguilla</name>
    <dbReference type="NCBI Taxonomy" id="7936"/>
    <lineage>
        <taxon>Eukaryota</taxon>
        <taxon>Metazoa</taxon>
        <taxon>Chordata</taxon>
        <taxon>Craniata</taxon>
        <taxon>Vertebrata</taxon>
        <taxon>Euteleostomi</taxon>
        <taxon>Actinopterygii</taxon>
        <taxon>Neopterygii</taxon>
        <taxon>Teleostei</taxon>
        <taxon>Anguilliformes</taxon>
        <taxon>Anguillidae</taxon>
        <taxon>Anguilla</taxon>
    </lineage>
</organism>
<reference evidence="1" key="2">
    <citation type="journal article" date="2015" name="Fish Shellfish Immunol.">
        <title>Early steps in the European eel (Anguilla anguilla)-Vibrio vulnificus interaction in the gills: Role of the RtxA13 toxin.</title>
        <authorList>
            <person name="Callol A."/>
            <person name="Pajuelo D."/>
            <person name="Ebbesson L."/>
            <person name="Teles M."/>
            <person name="MacKenzie S."/>
            <person name="Amaro C."/>
        </authorList>
    </citation>
    <scope>NUCLEOTIDE SEQUENCE</scope>
</reference>
<accession>A0A0E9PUN8</accession>
<sequence length="57" mass="6290">MSSARHHKGKQQLYFRMGLLFSTSSQPPALTLNTLGKAPTCGCFHHGNEISQKTNKC</sequence>
<evidence type="ECO:0000313" key="1">
    <source>
        <dbReference type="EMBL" id="JAH08326.1"/>
    </source>
</evidence>